<evidence type="ECO:0000313" key="1">
    <source>
        <dbReference type="EMBL" id="ORI97487.1"/>
    </source>
</evidence>
<comment type="caution">
    <text evidence="1">The sequence shown here is derived from an EMBL/GenBank/DDBJ whole genome shotgun (WGS) entry which is preliminary data.</text>
</comment>
<dbReference type="STRING" id="33968.BMS77_08615"/>
<proteinExistence type="predicted"/>
<gene>
    <name evidence="1" type="ORF">BMR96_07055</name>
</gene>
<dbReference type="InterPro" id="IPR021402">
    <property type="entry name" value="DUF3042"/>
</dbReference>
<dbReference type="Pfam" id="PF11240">
    <property type="entry name" value="DUF3042"/>
    <property type="match status" value="1"/>
</dbReference>
<name>A0A1X0VCL6_LEUPS</name>
<reference evidence="1 2" key="1">
    <citation type="journal article" date="2017" name="Front. Microbiol.">
        <title>Genomic Characterization of Dairy Associated Leuconostoc Species and Diversity of Leuconostocs in Undefined Mixed Mesophilic Starter Cultures.</title>
        <authorList>
            <person name="Frantzen C.A."/>
            <person name="Kot W."/>
            <person name="Pedersen T.B."/>
            <person name="Ardo Y.M."/>
            <person name="Broadbent J.R."/>
            <person name="Neve H."/>
            <person name="Hansen L.H."/>
            <person name="Dal Bello F."/>
            <person name="Ostlie H.M."/>
            <person name="Kleppen H.P."/>
            <person name="Vogensen F.K."/>
            <person name="Holo H."/>
        </authorList>
    </citation>
    <scope>NUCLEOTIDE SEQUENCE [LARGE SCALE GENOMIC DNA]</scope>
    <source>
        <strain evidence="1 2">LMGCF08</strain>
    </source>
</reference>
<dbReference type="EMBL" id="MPLS01000024">
    <property type="protein sequence ID" value="ORI97487.1"/>
    <property type="molecule type" value="Genomic_DNA"/>
</dbReference>
<accession>A0A1X0VCL6</accession>
<organism evidence="1 2">
    <name type="scientific">Leuconostoc pseudomesenteroides</name>
    <dbReference type="NCBI Taxonomy" id="33968"/>
    <lineage>
        <taxon>Bacteria</taxon>
        <taxon>Bacillati</taxon>
        <taxon>Bacillota</taxon>
        <taxon>Bacilli</taxon>
        <taxon>Lactobacillales</taxon>
        <taxon>Lactobacillaceae</taxon>
        <taxon>Leuconostoc</taxon>
    </lineage>
</organism>
<protein>
    <submittedName>
        <fullName evidence="1">DUF3042 domain-containing protein</fullName>
    </submittedName>
</protein>
<dbReference type="Proteomes" id="UP000192288">
    <property type="component" value="Unassembled WGS sequence"/>
</dbReference>
<dbReference type="RefSeq" id="WP_036068066.1">
    <property type="nucleotide sequence ID" value="NZ_MPLS01000024.1"/>
</dbReference>
<sequence length="60" mass="6477">MKSFRLGVIVGVIGSAIVAAGTALGYRQTVIKPQEKAEETYNQVSKAAIRRSVAAHQSRY</sequence>
<evidence type="ECO:0000313" key="2">
    <source>
        <dbReference type="Proteomes" id="UP000192288"/>
    </source>
</evidence>
<dbReference type="AlphaFoldDB" id="A0A1X0VCL6"/>